<evidence type="ECO:0000256" key="9">
    <source>
        <dbReference type="PROSITE-ProRule" id="PRU10134"/>
    </source>
</evidence>
<feature type="binding site" evidence="8">
    <location>
        <begin position="46"/>
        <end position="48"/>
    </location>
    <ligand>
        <name>GTP</name>
        <dbReference type="ChEBI" id="CHEBI:37565"/>
    </ligand>
</feature>
<keyword evidence="6 8" id="KW-0460">Magnesium</keyword>
<dbReference type="SMART" id="SM00788">
    <property type="entry name" value="Adenylsucc_synt"/>
    <property type="match status" value="1"/>
</dbReference>
<dbReference type="FunFam" id="1.10.300.10:FF:000001">
    <property type="entry name" value="Adenylosuccinate synthetase"/>
    <property type="match status" value="1"/>
</dbReference>
<dbReference type="NCBIfam" id="NF002223">
    <property type="entry name" value="PRK01117.1"/>
    <property type="match status" value="1"/>
</dbReference>
<keyword evidence="5 8" id="KW-0658">Purine biosynthesis</keyword>
<comment type="function">
    <text evidence="8">Plays an important role in the de novo pathway of purine nucleotide biosynthesis. Catalyzes the first committed step in the biosynthesis of AMP from IMP.</text>
</comment>
<dbReference type="GO" id="GO:0004019">
    <property type="term" value="F:adenylosuccinate synthase activity"/>
    <property type="evidence" value="ECO:0007669"/>
    <property type="project" value="UniProtKB-UniRule"/>
</dbReference>
<dbReference type="Pfam" id="PF00709">
    <property type="entry name" value="Adenylsucc_synt"/>
    <property type="match status" value="1"/>
</dbReference>
<keyword evidence="7 8" id="KW-0342">GTP-binding</keyword>
<evidence type="ECO:0000256" key="4">
    <source>
        <dbReference type="ARBA" id="ARBA00022741"/>
    </source>
</evidence>
<dbReference type="GO" id="GO:0046040">
    <property type="term" value="P:IMP metabolic process"/>
    <property type="evidence" value="ECO:0007669"/>
    <property type="project" value="TreeGrafter"/>
</dbReference>
<dbReference type="GO" id="GO:0044208">
    <property type="term" value="P:'de novo' AMP biosynthetic process"/>
    <property type="evidence" value="ECO:0007669"/>
    <property type="project" value="UniProtKB-UniRule"/>
</dbReference>
<feature type="binding site" description="in other chain" evidence="8">
    <location>
        <position position="309"/>
    </location>
    <ligand>
        <name>IMP</name>
        <dbReference type="ChEBI" id="CHEBI:58053"/>
        <note>ligand shared between dimeric partners</note>
    </ligand>
</feature>
<dbReference type="InterPro" id="IPR033128">
    <property type="entry name" value="Adenylosuccin_syn_Lys_AS"/>
</dbReference>
<name>A0A806JYW7_9BACT</name>
<dbReference type="InterPro" id="IPR042109">
    <property type="entry name" value="Adenylosuccinate_synth_dom1"/>
</dbReference>
<feature type="active site" evidence="9">
    <location>
        <position position="146"/>
    </location>
</feature>
<feature type="binding site" evidence="8">
    <location>
        <position position="19"/>
    </location>
    <ligand>
        <name>Mg(2+)</name>
        <dbReference type="ChEBI" id="CHEBI:18420"/>
    </ligand>
</feature>
<evidence type="ECO:0000256" key="3">
    <source>
        <dbReference type="ARBA" id="ARBA00022723"/>
    </source>
</evidence>
<keyword evidence="3 8" id="KW-0479">Metal-binding</keyword>
<comment type="cofactor">
    <cofactor evidence="8">
        <name>Mg(2+)</name>
        <dbReference type="ChEBI" id="CHEBI:18420"/>
    </cofactor>
    <text evidence="8">Binds 1 Mg(2+) ion per subunit.</text>
</comment>
<evidence type="ECO:0000313" key="11">
    <source>
        <dbReference type="EMBL" id="AGS52207.1"/>
    </source>
</evidence>
<dbReference type="HAMAP" id="MF_00011">
    <property type="entry name" value="Adenylosucc_synth"/>
    <property type="match status" value="1"/>
</dbReference>
<feature type="binding site" evidence="8">
    <location>
        <begin position="18"/>
        <end position="24"/>
    </location>
    <ligand>
        <name>GTP</name>
        <dbReference type="ChEBI" id="CHEBI:37565"/>
    </ligand>
</feature>
<evidence type="ECO:0000256" key="5">
    <source>
        <dbReference type="ARBA" id="ARBA00022755"/>
    </source>
</evidence>
<evidence type="ECO:0000256" key="1">
    <source>
        <dbReference type="ARBA" id="ARBA00011738"/>
    </source>
</evidence>
<sequence>MYFFLLMPNRVVIGSQWGDEGKAKIVDFLTLDADIIARFQGGANAGHTVKVEDREFIFHLIPSGIMHPNKVCVIGNGVVFDPKQAIFEIKDLGSKGIDVSNRILIAENAHVVLPWHIACDKLKEERAGKDAIGTTGRGIGPCYSDKVNRHGVRVGDLLDERELRPRIEAIASFRNDEFKKMFGASSIDPEPVIKEYLGYGQQLKPYICDTVFYLYESLKAKKRIIFEGAQGTILDVDHGTYPFVTSSNTVAGSASCGSGVGPTAIDQVIGVAKAYTTRVGNGPFPTELSDSIGDALRKIGGEYGATTGRPRRCGWFDAPVVRKAAAVNGLTHLAITKLDVLDAFDEIKVCASYKCEGKELLNFPNRLALVSVCEPVYETMPGWKCSTAKCRSWDSLPLNARKYLTRISELVGVKIGMISIGAKRDESIMMDMG</sequence>
<dbReference type="PANTHER" id="PTHR11846">
    <property type="entry name" value="ADENYLOSUCCINATE SYNTHETASE"/>
    <property type="match status" value="1"/>
</dbReference>
<dbReference type="AlphaFoldDB" id="A0A806JYW7"/>
<feature type="binding site" evidence="8">
    <location>
        <position position="311"/>
    </location>
    <ligand>
        <name>GTP</name>
        <dbReference type="ChEBI" id="CHEBI:37565"/>
    </ligand>
</feature>
<dbReference type="EMBL" id="JQ844185">
    <property type="protein sequence ID" value="AGS52207.1"/>
    <property type="molecule type" value="Genomic_DNA"/>
</dbReference>
<evidence type="ECO:0000256" key="6">
    <source>
        <dbReference type="ARBA" id="ARBA00022842"/>
    </source>
</evidence>
<feature type="binding site" description="in other chain" evidence="8">
    <location>
        <begin position="19"/>
        <end position="22"/>
    </location>
    <ligand>
        <name>IMP</name>
        <dbReference type="ChEBI" id="CHEBI:58053"/>
        <note>ligand shared between dimeric partners</note>
    </ligand>
</feature>
<dbReference type="Gene3D" id="1.10.300.10">
    <property type="entry name" value="Adenylosuccinate Synthetase, subunit A, domain 2"/>
    <property type="match status" value="1"/>
</dbReference>
<dbReference type="UniPathway" id="UPA00075">
    <property type="reaction ID" value="UER00335"/>
</dbReference>
<dbReference type="InterPro" id="IPR042111">
    <property type="entry name" value="Adenylosuccinate_synth_dom3"/>
</dbReference>
<dbReference type="PANTHER" id="PTHR11846:SF0">
    <property type="entry name" value="ADENYLOSUCCINATE SYNTHETASE"/>
    <property type="match status" value="1"/>
</dbReference>
<feature type="active site" description="Proton donor" evidence="8">
    <location>
        <position position="47"/>
    </location>
</feature>
<feature type="binding site" evidence="8">
    <location>
        <position position="149"/>
    </location>
    <ligand>
        <name>IMP</name>
        <dbReference type="ChEBI" id="CHEBI:58053"/>
        <note>ligand shared between dimeric partners</note>
    </ligand>
</feature>
<feature type="binding site" description="in other chain" evidence="8">
    <location>
        <position position="245"/>
    </location>
    <ligand>
        <name>IMP</name>
        <dbReference type="ChEBI" id="CHEBI:58053"/>
        <note>ligand shared between dimeric partners</note>
    </ligand>
</feature>
<accession>A0A806JYW7</accession>
<feature type="binding site" description="in other chain" evidence="8">
    <location>
        <position position="135"/>
    </location>
    <ligand>
        <name>IMP</name>
        <dbReference type="ChEBI" id="CHEBI:58053"/>
        <note>ligand shared between dimeric partners</note>
    </ligand>
</feature>
<dbReference type="SUPFAM" id="SSF52540">
    <property type="entry name" value="P-loop containing nucleoside triphosphate hydrolases"/>
    <property type="match status" value="1"/>
</dbReference>
<dbReference type="InterPro" id="IPR027417">
    <property type="entry name" value="P-loop_NTPase"/>
</dbReference>
<dbReference type="InterPro" id="IPR001114">
    <property type="entry name" value="Adenylosuccinate_synthetase"/>
</dbReference>
<comment type="similarity">
    <text evidence="8 10">Belongs to the adenylosuccinate synthetase family.</text>
</comment>
<feature type="binding site" evidence="8">
    <location>
        <begin position="337"/>
        <end position="339"/>
    </location>
    <ligand>
        <name>GTP</name>
        <dbReference type="ChEBI" id="CHEBI:37565"/>
    </ligand>
</feature>
<keyword evidence="8" id="KW-0963">Cytoplasm</keyword>
<evidence type="ECO:0000256" key="8">
    <source>
        <dbReference type="HAMAP-Rule" id="MF_00011"/>
    </source>
</evidence>
<feature type="binding site" evidence="8">
    <location>
        <position position="46"/>
    </location>
    <ligand>
        <name>Mg(2+)</name>
        <dbReference type="ChEBI" id="CHEBI:18420"/>
    </ligand>
</feature>
<comment type="subcellular location">
    <subcellularLocation>
        <location evidence="8">Cytoplasm</location>
    </subcellularLocation>
</comment>
<evidence type="ECO:0000256" key="10">
    <source>
        <dbReference type="RuleBase" id="RU000520"/>
    </source>
</evidence>
<dbReference type="GO" id="GO:0000287">
    <property type="term" value="F:magnesium ion binding"/>
    <property type="evidence" value="ECO:0007669"/>
    <property type="project" value="UniProtKB-UniRule"/>
</dbReference>
<dbReference type="GO" id="GO:0005525">
    <property type="term" value="F:GTP binding"/>
    <property type="evidence" value="ECO:0007669"/>
    <property type="project" value="UniProtKB-UniRule"/>
</dbReference>
<comment type="subunit">
    <text evidence="1 8">Homodimer.</text>
</comment>
<dbReference type="PROSITE" id="PS00513">
    <property type="entry name" value="ADENYLOSUCCIN_SYN_2"/>
    <property type="match status" value="1"/>
</dbReference>
<dbReference type="CDD" id="cd03108">
    <property type="entry name" value="AdSS"/>
    <property type="match status" value="1"/>
</dbReference>
<dbReference type="Gene3D" id="3.90.170.10">
    <property type="entry name" value="Adenylosuccinate Synthetase, subunit A, domain 3"/>
    <property type="match status" value="1"/>
</dbReference>
<dbReference type="PROSITE" id="PS01266">
    <property type="entry name" value="ADENYLOSUCCIN_SYN_1"/>
    <property type="match status" value="1"/>
</dbReference>
<proteinExistence type="inferred from homology"/>
<dbReference type="EC" id="6.3.4.4" evidence="8 10"/>
<dbReference type="GO" id="GO:0005737">
    <property type="term" value="C:cytoplasm"/>
    <property type="evidence" value="ECO:0007669"/>
    <property type="project" value="UniProtKB-SubCell"/>
</dbReference>
<protein>
    <recommendedName>
        <fullName evidence="8 10">Adenylosuccinate synthetase</fullName>
        <shortName evidence="8">AMPSase</shortName>
        <shortName evidence="8">AdSS</shortName>
        <ecNumber evidence="8 10">6.3.4.4</ecNumber>
    </recommendedName>
    <alternativeName>
        <fullName evidence="8">IMP--aspartate ligase</fullName>
    </alternativeName>
</protein>
<evidence type="ECO:0000256" key="2">
    <source>
        <dbReference type="ARBA" id="ARBA00022598"/>
    </source>
</evidence>
<comment type="catalytic activity">
    <reaction evidence="8 10">
        <text>IMP + L-aspartate + GTP = N(6)-(1,2-dicarboxyethyl)-AMP + GDP + phosphate + 2 H(+)</text>
        <dbReference type="Rhea" id="RHEA:15753"/>
        <dbReference type="ChEBI" id="CHEBI:15378"/>
        <dbReference type="ChEBI" id="CHEBI:29991"/>
        <dbReference type="ChEBI" id="CHEBI:37565"/>
        <dbReference type="ChEBI" id="CHEBI:43474"/>
        <dbReference type="ChEBI" id="CHEBI:57567"/>
        <dbReference type="ChEBI" id="CHEBI:58053"/>
        <dbReference type="ChEBI" id="CHEBI:58189"/>
        <dbReference type="EC" id="6.3.4.4"/>
    </reaction>
</comment>
<reference evidence="11" key="1">
    <citation type="submission" date="2012-03" db="EMBL/GenBank/DDBJ databases">
        <title>Functional metagenomics reveals considerable lignocellulase gene clusters in the gut microbiome of a wood-feeding higher termite.</title>
        <authorList>
            <person name="Liu N."/>
        </authorList>
    </citation>
    <scope>NUCLEOTIDE SEQUENCE</scope>
</reference>
<keyword evidence="4 8" id="KW-0547">Nucleotide-binding</keyword>
<evidence type="ECO:0000256" key="7">
    <source>
        <dbReference type="ARBA" id="ARBA00023134"/>
    </source>
</evidence>
<feature type="binding site" evidence="8">
    <location>
        <begin position="419"/>
        <end position="421"/>
    </location>
    <ligand>
        <name>GTP</name>
        <dbReference type="ChEBI" id="CHEBI:37565"/>
    </ligand>
</feature>
<gene>
    <name evidence="8" type="primary">purA</name>
</gene>
<dbReference type="NCBIfam" id="TIGR00184">
    <property type="entry name" value="purA"/>
    <property type="match status" value="1"/>
</dbReference>
<comment type="pathway">
    <text evidence="8 10">Purine metabolism; AMP biosynthesis via de novo pathway; AMP from IMP: step 1/2.</text>
</comment>
<dbReference type="InterPro" id="IPR042110">
    <property type="entry name" value="Adenylosuccinate_synth_dom2"/>
</dbReference>
<dbReference type="InterPro" id="IPR018220">
    <property type="entry name" value="Adenylosuccin_syn_GTP-bd"/>
</dbReference>
<feature type="binding site" description="in other chain" evidence="8">
    <location>
        <position position="230"/>
    </location>
    <ligand>
        <name>IMP</name>
        <dbReference type="ChEBI" id="CHEBI:58053"/>
        <note>ligand shared between dimeric partners</note>
    </ligand>
</feature>
<feature type="binding site" evidence="8">
    <location>
        <begin position="305"/>
        <end position="311"/>
    </location>
    <ligand>
        <name>substrate</name>
    </ligand>
</feature>
<keyword evidence="2 8" id="KW-0436">Ligase</keyword>
<dbReference type="FunFam" id="3.90.170.10:FF:000001">
    <property type="entry name" value="Adenylosuccinate synthetase"/>
    <property type="match status" value="1"/>
</dbReference>
<feature type="binding site" description="in other chain" evidence="8">
    <location>
        <begin position="44"/>
        <end position="47"/>
    </location>
    <ligand>
        <name>IMP</name>
        <dbReference type="ChEBI" id="CHEBI:58053"/>
        <note>ligand shared between dimeric partners</note>
    </ligand>
</feature>
<feature type="active site" description="Proton acceptor" evidence="8">
    <location>
        <position position="19"/>
    </location>
</feature>
<organism evidence="11">
    <name type="scientific">uncultured bacterium contig00052</name>
    <dbReference type="NCBI Taxonomy" id="1181536"/>
    <lineage>
        <taxon>Bacteria</taxon>
        <taxon>environmental samples</taxon>
    </lineage>
</organism>
<dbReference type="Gene3D" id="3.40.440.10">
    <property type="entry name" value="Adenylosuccinate Synthetase, subunit A, domain 1"/>
    <property type="match status" value="1"/>
</dbReference>